<dbReference type="Proteomes" id="UP000027195">
    <property type="component" value="Unassembled WGS sequence"/>
</dbReference>
<evidence type="ECO:0000256" key="1">
    <source>
        <dbReference type="SAM" id="Phobius"/>
    </source>
</evidence>
<proteinExistence type="predicted"/>
<gene>
    <name evidence="2" type="ORF">BOTBODRAFT_323300</name>
</gene>
<reference evidence="3" key="1">
    <citation type="journal article" date="2014" name="Proc. Natl. Acad. Sci. U.S.A.">
        <title>Extensive sampling of basidiomycete genomes demonstrates inadequacy of the white-rot/brown-rot paradigm for wood decay fungi.</title>
        <authorList>
            <person name="Riley R."/>
            <person name="Salamov A.A."/>
            <person name="Brown D.W."/>
            <person name="Nagy L.G."/>
            <person name="Floudas D."/>
            <person name="Held B.W."/>
            <person name="Levasseur A."/>
            <person name="Lombard V."/>
            <person name="Morin E."/>
            <person name="Otillar R."/>
            <person name="Lindquist E.A."/>
            <person name="Sun H."/>
            <person name="LaButti K.M."/>
            <person name="Schmutz J."/>
            <person name="Jabbour D."/>
            <person name="Luo H."/>
            <person name="Baker S.E."/>
            <person name="Pisabarro A.G."/>
            <person name="Walton J.D."/>
            <person name="Blanchette R.A."/>
            <person name="Henrissat B."/>
            <person name="Martin F."/>
            <person name="Cullen D."/>
            <person name="Hibbett D.S."/>
            <person name="Grigoriev I.V."/>
        </authorList>
    </citation>
    <scope>NUCLEOTIDE SEQUENCE [LARGE SCALE GENOMIC DNA]</scope>
    <source>
        <strain evidence="3">FD-172 SS1</strain>
    </source>
</reference>
<organism evidence="2 3">
    <name type="scientific">Botryobasidium botryosum (strain FD-172 SS1)</name>
    <dbReference type="NCBI Taxonomy" id="930990"/>
    <lineage>
        <taxon>Eukaryota</taxon>
        <taxon>Fungi</taxon>
        <taxon>Dikarya</taxon>
        <taxon>Basidiomycota</taxon>
        <taxon>Agaricomycotina</taxon>
        <taxon>Agaricomycetes</taxon>
        <taxon>Cantharellales</taxon>
        <taxon>Botryobasidiaceae</taxon>
        <taxon>Botryobasidium</taxon>
    </lineage>
</organism>
<name>A0A067N1W8_BOTB1</name>
<evidence type="ECO:0000313" key="3">
    <source>
        <dbReference type="Proteomes" id="UP000027195"/>
    </source>
</evidence>
<keyword evidence="1" id="KW-0812">Transmembrane</keyword>
<sequence length="149" mass="15957">MEELIAGPPCNRAGALFLSWMWINVGTACIGMVCVASLGTRAASTHQGGHATPSLLYDKVQYRIKSIKQHCNIRPSGGDACFGVNGFLHHQVFCHIGEYGVPTKSLLSQSSDLPEVNATSTPEDNGSICVCFRLLLLPKALAHSCVWGT</sequence>
<evidence type="ECO:0000313" key="2">
    <source>
        <dbReference type="EMBL" id="KDQ20945.1"/>
    </source>
</evidence>
<dbReference type="EMBL" id="KL198017">
    <property type="protein sequence ID" value="KDQ20945.1"/>
    <property type="molecule type" value="Genomic_DNA"/>
</dbReference>
<dbReference type="InParanoid" id="A0A067N1W8"/>
<accession>A0A067N1W8</accession>
<dbReference type="HOGENOM" id="CLU_1749334_0_0_1"/>
<keyword evidence="3" id="KW-1185">Reference proteome</keyword>
<protein>
    <submittedName>
        <fullName evidence="2">Uncharacterized protein</fullName>
    </submittedName>
</protein>
<dbReference type="AlphaFoldDB" id="A0A067N1W8"/>
<keyword evidence="1" id="KW-0472">Membrane</keyword>
<feature type="transmembrane region" description="Helical" evidence="1">
    <location>
        <begin position="20"/>
        <end position="39"/>
    </location>
</feature>
<keyword evidence="1" id="KW-1133">Transmembrane helix</keyword>